<dbReference type="SUPFAM" id="SSF52540">
    <property type="entry name" value="P-loop containing nucleoside triphosphate hydrolases"/>
    <property type="match status" value="1"/>
</dbReference>
<keyword evidence="2" id="KW-0808">Transferase</keyword>
<keyword evidence="2" id="KW-0418">Kinase</keyword>
<gene>
    <name evidence="2" type="ordered locus">Ppro_1721</name>
</gene>
<evidence type="ECO:0000313" key="2">
    <source>
        <dbReference type="EMBL" id="ABK99333.1"/>
    </source>
</evidence>
<sequence>MSNVDKALRHLNRKISEREQSQTIGFDEFLRILATRPTSVVRNVFQTFHDMIHGYVGVGVDEYPDDPESINYVNYDCANLFVKDTDHPFFADRLFANRLINHVDAMKSSARQNKIYIFEGPPGSGKSTFLNTLLLKFEEYANSAAGMRYEVVWRLDRRLLARINETQLSSFVDRLTNLLDEYELGQADQLEMKKGEAYSSDYVEIPCPSHDHPLLLIPKRDRRTFFDELFKNDEFKWKLFTDKEFEWVFRETPCTICSSIFNALIQRMPTSMDIYRMIHARPYRFNRRLGEGITVFNPGDRPMKQNMITNEQLQRKIDVLLGDSNAVKYHFSSFAKTNNGIYALMDVKSHNSERLLELHNIISEGIHKVEELEENVKSLFIALMNPEDEKAIEGFPSFSDRIEFINIPYVMDLHTEVEIYRNTFGKHIDESFLPRVLHNFARIIIATRMNKKSPAMLEWIENPASYANYCDENLLLLKMEIYCGHIPPWLTEEDRKRLTAKRRRRIIDESEQEGVTGFSGRDSIKLFNEFYSAHARKDGLISMQSLISYFTKWRTDLSEMLPEHFLDSVVKNYDYGVLQEVKESLYYYNDEQISRDLLNYLFALNFESGAVTLCSFTNDKLEISEDFLRSIEGRLIGMDMADEARLAFRRETQKEYASRTLTQEILASGKDPRETGLFQALHERYVHNLKEKVLEPFVDNENFRRAIKDFDTEAFKTYDKRIRDDVTFLINNLCASRLHYSKQSAKEVCVYVIDQDLARRFSS</sequence>
<keyword evidence="3" id="KW-1185">Reference proteome</keyword>
<dbReference type="STRING" id="338966.Ppro_1721"/>
<dbReference type="PANTHER" id="PTHR30267">
    <property type="entry name" value="PROTEIN KINASE PRKA"/>
    <property type="match status" value="1"/>
</dbReference>
<protein>
    <submittedName>
        <fullName evidence="2">Putative serine protein kinase, PrkA</fullName>
    </submittedName>
</protein>
<dbReference type="Proteomes" id="UP000006732">
    <property type="component" value="Chromosome"/>
</dbReference>
<dbReference type="InterPro" id="IPR013153">
    <property type="entry name" value="Prk_AAA"/>
</dbReference>
<dbReference type="EMBL" id="CP000482">
    <property type="protein sequence ID" value="ABK99333.1"/>
    <property type="molecule type" value="Genomic_DNA"/>
</dbReference>
<dbReference type="PANTHER" id="PTHR30267:SF2">
    <property type="entry name" value="PROTEIN PRKA"/>
    <property type="match status" value="1"/>
</dbReference>
<dbReference type="AlphaFoldDB" id="A1APR3"/>
<evidence type="ECO:0000313" key="3">
    <source>
        <dbReference type="Proteomes" id="UP000006732"/>
    </source>
</evidence>
<dbReference type="RefSeq" id="WP_011735610.1">
    <property type="nucleotide sequence ID" value="NC_008609.1"/>
</dbReference>
<evidence type="ECO:0000259" key="1">
    <source>
        <dbReference type="SMART" id="SM00763"/>
    </source>
</evidence>
<dbReference type="GO" id="GO:0004672">
    <property type="term" value="F:protein kinase activity"/>
    <property type="evidence" value="ECO:0007669"/>
    <property type="project" value="TreeGrafter"/>
</dbReference>
<organism evidence="2 3">
    <name type="scientific">Pelobacter propionicus (strain DSM 2379 / NBRC 103807 / OttBd1)</name>
    <dbReference type="NCBI Taxonomy" id="338966"/>
    <lineage>
        <taxon>Bacteria</taxon>
        <taxon>Pseudomonadati</taxon>
        <taxon>Thermodesulfobacteriota</taxon>
        <taxon>Desulfuromonadia</taxon>
        <taxon>Desulfuromonadales</taxon>
        <taxon>Desulfuromonadaceae</taxon>
        <taxon>Pelobacter</taxon>
    </lineage>
</organism>
<accession>A1APR3</accession>
<dbReference type="InterPro" id="IPR010650">
    <property type="entry name" value="PrkA_C"/>
</dbReference>
<dbReference type="eggNOG" id="COG2766">
    <property type="taxonomic scope" value="Bacteria"/>
</dbReference>
<feature type="domain" description="PrkA AAA" evidence="1">
    <location>
        <begin position="24"/>
        <end position="456"/>
    </location>
</feature>
<dbReference type="OrthoDB" id="9761914at2"/>
<name>A1APR3_PELPD</name>
<dbReference type="Pfam" id="PF06798">
    <property type="entry name" value="PrkA"/>
    <property type="match status" value="1"/>
</dbReference>
<dbReference type="HOGENOM" id="CLU_360470_0_0_7"/>
<dbReference type="KEGG" id="ppd:Ppro_1721"/>
<reference evidence="2 3" key="1">
    <citation type="submission" date="2006-10" db="EMBL/GenBank/DDBJ databases">
        <title>Complete sequence of chromosome of Pelobacter propionicus DSM 2379.</title>
        <authorList>
            <consortium name="US DOE Joint Genome Institute"/>
            <person name="Copeland A."/>
            <person name="Lucas S."/>
            <person name="Lapidus A."/>
            <person name="Barry K."/>
            <person name="Detter J.C."/>
            <person name="Glavina del Rio T."/>
            <person name="Hammon N."/>
            <person name="Israni S."/>
            <person name="Dalin E."/>
            <person name="Tice H."/>
            <person name="Pitluck S."/>
            <person name="Saunders E."/>
            <person name="Brettin T."/>
            <person name="Bruce D."/>
            <person name="Han C."/>
            <person name="Tapia R."/>
            <person name="Schmutz J."/>
            <person name="Larimer F."/>
            <person name="Land M."/>
            <person name="Hauser L."/>
            <person name="Kyrpides N."/>
            <person name="Kim E."/>
            <person name="Lovley D."/>
            <person name="Richardson P."/>
        </authorList>
    </citation>
    <scope>NUCLEOTIDE SEQUENCE [LARGE SCALE GENOMIC DNA]</scope>
    <source>
        <strain evidence="3">DSM 2379 / NBRC 103807 / OttBd1</strain>
    </source>
</reference>
<proteinExistence type="predicted"/>
<dbReference type="InterPro" id="IPR027417">
    <property type="entry name" value="P-loop_NTPase"/>
</dbReference>
<dbReference type="SMART" id="SM00763">
    <property type="entry name" value="AAA_PrkA"/>
    <property type="match status" value="1"/>
</dbReference>